<evidence type="ECO:0000256" key="1">
    <source>
        <dbReference type="SAM" id="MobiDB-lite"/>
    </source>
</evidence>
<protein>
    <recommendedName>
        <fullName evidence="2">NYN domain-containing protein</fullName>
    </recommendedName>
</protein>
<sequence>MDVGYLLAAAATRATGTSLRSSVFVDYQSLIDSLAAQASAESGLPLLRIYWYDSAPNGVPNTTQESIGLLRRVKLRLGRLGVGGEQKGVDLRIGLDLATHARNAAVDSMYLVSGDDDLTEAVDEAQAHGVQVTILAVPTQEGRPHGVSRHLQGAADGLDLLDGDALDAAVRARAVAGSPQQIVERKREATVPSPSVLASGNRVPEPTDTTPPRASSIRTSESPSSVVYTSTTGSEPVVASQYRAVSDHDPVIDRVVGNVLNTWLDAAPASRRTELSRSRPSIPSEVDRALLTDLSDDIGVYDLSPEIRYRLRERFWHKVDESSTRTHDDRRVATEQAHGHEREEPRSTEDRES</sequence>
<evidence type="ECO:0000313" key="3">
    <source>
        <dbReference type="EMBL" id="ANN16023.1"/>
    </source>
</evidence>
<dbReference type="EMBL" id="CP016174">
    <property type="protein sequence ID" value="ANN16023.1"/>
    <property type="molecule type" value="Genomic_DNA"/>
</dbReference>
<proteinExistence type="predicted"/>
<dbReference type="Proteomes" id="UP000093695">
    <property type="component" value="Chromosome"/>
</dbReference>
<dbReference type="STRING" id="31958.SD37_10480"/>
<evidence type="ECO:0000259" key="2">
    <source>
        <dbReference type="Pfam" id="PF01936"/>
    </source>
</evidence>
<feature type="region of interest" description="Disordered" evidence="1">
    <location>
        <begin position="320"/>
        <end position="353"/>
    </location>
</feature>
<feature type="region of interest" description="Disordered" evidence="1">
    <location>
        <begin position="177"/>
        <end position="232"/>
    </location>
</feature>
<gene>
    <name evidence="3" type="ORF">SD37_10480</name>
</gene>
<feature type="compositionally biased region" description="Polar residues" evidence="1">
    <location>
        <begin position="207"/>
        <end position="232"/>
    </location>
</feature>
<feature type="domain" description="NYN" evidence="2">
    <location>
        <begin position="25"/>
        <end position="156"/>
    </location>
</feature>
<keyword evidence="4" id="KW-1185">Reference proteome</keyword>
<dbReference type="AlphaFoldDB" id="A0A193BV17"/>
<dbReference type="GO" id="GO:0004540">
    <property type="term" value="F:RNA nuclease activity"/>
    <property type="evidence" value="ECO:0007669"/>
    <property type="project" value="InterPro"/>
</dbReference>
<dbReference type="KEGG" id="aori:SD37_10480"/>
<dbReference type="InterPro" id="IPR021139">
    <property type="entry name" value="NYN"/>
</dbReference>
<organism evidence="3 4">
    <name type="scientific">Amycolatopsis orientalis</name>
    <name type="common">Nocardia orientalis</name>
    <dbReference type="NCBI Taxonomy" id="31958"/>
    <lineage>
        <taxon>Bacteria</taxon>
        <taxon>Bacillati</taxon>
        <taxon>Actinomycetota</taxon>
        <taxon>Actinomycetes</taxon>
        <taxon>Pseudonocardiales</taxon>
        <taxon>Pseudonocardiaceae</taxon>
        <taxon>Amycolatopsis</taxon>
    </lineage>
</organism>
<reference evidence="3 4" key="1">
    <citation type="journal article" date="2015" name="Genome Announc.">
        <title>Draft Genome Sequence of Norvancomycin-Producing Strain Amycolatopsis orientalis CPCC200066.</title>
        <authorList>
            <person name="Lei X."/>
            <person name="Yuan F."/>
            <person name="Shi Y."/>
            <person name="Li X."/>
            <person name="Wang L."/>
            <person name="Hong B."/>
        </authorList>
    </citation>
    <scope>NUCLEOTIDE SEQUENCE [LARGE SCALE GENOMIC DNA]</scope>
    <source>
        <strain evidence="3 4">B-37</strain>
    </source>
</reference>
<dbReference type="Pfam" id="PF01936">
    <property type="entry name" value="NYN"/>
    <property type="match status" value="1"/>
</dbReference>
<accession>A0A193BV17</accession>
<dbReference type="Gene3D" id="3.40.50.1010">
    <property type="entry name" value="5'-nuclease"/>
    <property type="match status" value="1"/>
</dbReference>
<name>A0A193BV17_AMYOR</name>
<evidence type="ECO:0000313" key="4">
    <source>
        <dbReference type="Proteomes" id="UP000093695"/>
    </source>
</evidence>
<dbReference type="CDD" id="cd18722">
    <property type="entry name" value="PIN_NicB-like"/>
    <property type="match status" value="1"/>
</dbReference>